<reference evidence="2 3" key="1">
    <citation type="submission" date="2018-06" db="EMBL/GenBank/DDBJ databases">
        <authorList>
            <consortium name="Pathogen Informatics"/>
            <person name="Doyle S."/>
        </authorList>
    </citation>
    <scope>NUCLEOTIDE SEQUENCE [LARGE SCALE GENOMIC DNA]</scope>
    <source>
        <strain evidence="2 3">NCTC13184</strain>
    </source>
</reference>
<dbReference type="EMBL" id="UGRU01000001">
    <property type="protein sequence ID" value="SUA48722.1"/>
    <property type="molecule type" value="Genomic_DNA"/>
</dbReference>
<gene>
    <name evidence="2" type="ORF">NCTC13184_07277</name>
</gene>
<organism evidence="2 3">
    <name type="scientific">Nocardia africana</name>
    <dbReference type="NCBI Taxonomy" id="134964"/>
    <lineage>
        <taxon>Bacteria</taxon>
        <taxon>Bacillati</taxon>
        <taxon>Actinomycetota</taxon>
        <taxon>Actinomycetes</taxon>
        <taxon>Mycobacteriales</taxon>
        <taxon>Nocardiaceae</taxon>
        <taxon>Nocardia</taxon>
    </lineage>
</organism>
<dbReference type="AlphaFoldDB" id="A0A378X6G0"/>
<evidence type="ECO:0000313" key="2">
    <source>
        <dbReference type="EMBL" id="SUA48722.1"/>
    </source>
</evidence>
<accession>A0A378X6G0</accession>
<feature type="region of interest" description="Disordered" evidence="1">
    <location>
        <begin position="121"/>
        <end position="154"/>
    </location>
</feature>
<protein>
    <submittedName>
        <fullName evidence="2">Uncharacterized protein</fullName>
    </submittedName>
</protein>
<sequence length="154" mass="17116">MWISDRWQHTNVRTAYRDADRLTYGAIVEIDGVAVLVKQLYWRAEANHLVVFAPWPTGGSLTPSVHKLAELVRAGLLQERALRHGNATVNRHVWVGDPIAALKLLIPEPATSLWHLPDGNNNFRLPGSEDHQAPPVNDPRSPGRQAAGAEREDT</sequence>
<proteinExistence type="predicted"/>
<dbReference type="Proteomes" id="UP000255082">
    <property type="component" value="Unassembled WGS sequence"/>
</dbReference>
<name>A0A378X6G0_9NOCA</name>
<evidence type="ECO:0000313" key="3">
    <source>
        <dbReference type="Proteomes" id="UP000255082"/>
    </source>
</evidence>
<evidence type="ECO:0000256" key="1">
    <source>
        <dbReference type="SAM" id="MobiDB-lite"/>
    </source>
</evidence>